<dbReference type="Pfam" id="PF02768">
    <property type="entry name" value="DNA_pol3_beta_3"/>
    <property type="match status" value="1"/>
</dbReference>
<dbReference type="InterPro" id="IPR022637">
    <property type="entry name" value="DNA_polIII_beta_cen"/>
</dbReference>
<keyword evidence="7 10" id="KW-0235">DNA replication</keyword>
<dbReference type="GO" id="GO:0003887">
    <property type="term" value="F:DNA-directed DNA polymerase activity"/>
    <property type="evidence" value="ECO:0007669"/>
    <property type="project" value="UniProtKB-UniRule"/>
</dbReference>
<evidence type="ECO:0000313" key="15">
    <source>
        <dbReference type="Proteomes" id="UP000280708"/>
    </source>
</evidence>
<name>A0A3G2UTJ3_SPHYA</name>
<dbReference type="SMART" id="SM00480">
    <property type="entry name" value="POL3Bc"/>
    <property type="match status" value="1"/>
</dbReference>
<dbReference type="NCBIfam" id="TIGR00663">
    <property type="entry name" value="dnan"/>
    <property type="match status" value="1"/>
</dbReference>
<comment type="function">
    <text evidence="10">Confers DNA tethering and processivity to DNA polymerases and other proteins. Acts as a clamp, forming a ring around DNA (a reaction catalyzed by the clamp-loading complex) which diffuses in an ATP-independent manner freely and bidirectionally along dsDNA. Initially characterized for its ability to contact the catalytic subunit of DNA polymerase III (Pol III), a complex, multichain enzyme responsible for most of the replicative synthesis in bacteria; Pol III exhibits 3'-5' exonuclease proofreading activity. The beta chain is required for initiation of replication as well as for processivity of DNA replication.</text>
</comment>
<reference evidence="14 15" key="1">
    <citation type="submission" date="2018-10" db="EMBL/GenBank/DDBJ databases">
        <title>Characterization and genome analysis of a novel bacterium Sphingobium yanoikuyae SJTF8 capable of degrading PAHs.</title>
        <authorList>
            <person name="Yin C."/>
            <person name="Xiong W."/>
            <person name="Liang R."/>
        </authorList>
    </citation>
    <scope>NUCLEOTIDE SEQUENCE [LARGE SCALE GENOMIC DNA]</scope>
    <source>
        <strain evidence="14 15">SJTF8</strain>
    </source>
</reference>
<dbReference type="InterPro" id="IPR046938">
    <property type="entry name" value="DNA_clamp_sf"/>
</dbReference>
<dbReference type="PIRSF" id="PIRSF000804">
    <property type="entry name" value="DNA_pol_III_b"/>
    <property type="match status" value="1"/>
</dbReference>
<evidence type="ECO:0000256" key="10">
    <source>
        <dbReference type="PIRNR" id="PIRNR000804"/>
    </source>
</evidence>
<dbReference type="GO" id="GO:0006271">
    <property type="term" value="P:DNA strand elongation involved in DNA replication"/>
    <property type="evidence" value="ECO:0007669"/>
    <property type="project" value="TreeGrafter"/>
</dbReference>
<evidence type="ECO:0000256" key="9">
    <source>
        <dbReference type="ARBA" id="ARBA00023125"/>
    </source>
</evidence>
<dbReference type="PANTHER" id="PTHR30478:SF0">
    <property type="entry name" value="BETA SLIDING CLAMP"/>
    <property type="match status" value="1"/>
</dbReference>
<evidence type="ECO:0000256" key="5">
    <source>
        <dbReference type="ARBA" id="ARBA00022679"/>
    </source>
</evidence>
<sequence>MIQVKVDRLRAAMKAIDEVVEKRSTVPILSNVLIRSTPGQMTLIGTDMDIMVEKVVDLEDAGANKAMDFTVDATTLKQIAAKLSADGVATIEADGNTGIKIKCGRARFKLPTLPTDDFPVLAAGDWDAQWEVSATMLIDMIESVRFAQSTEETRYYLNGIYLHVPDDSECQFAVATDGSRLARFHVEVPEGAGDMPGIIIGRKAVKALADLLDAEGGTVDVAVSASKWRMEIGTTVLTGKAIDGQFPDYTRVIPAANDKAAWIYPGPLAEAVERVLTISSDKSRAIALEFSRDLLVLTVSSPENGTAREEVECEYDSDPLRIGFNGRFLLDMLGRLKGTDAKETRAQVKMADEAAPTLWQQSDDARQLYVLMPMRV</sequence>
<evidence type="ECO:0000256" key="6">
    <source>
        <dbReference type="ARBA" id="ARBA00022695"/>
    </source>
</evidence>
<feature type="domain" description="DNA polymerase III beta sliding clamp N-terminal" evidence="11">
    <location>
        <begin position="3"/>
        <end position="121"/>
    </location>
</feature>
<dbReference type="Pfam" id="PF00712">
    <property type="entry name" value="DNA_pol3_beta"/>
    <property type="match status" value="1"/>
</dbReference>
<dbReference type="AlphaFoldDB" id="A0A3G2UTJ3"/>
<evidence type="ECO:0000259" key="13">
    <source>
        <dbReference type="Pfam" id="PF02768"/>
    </source>
</evidence>
<feature type="domain" description="DNA polymerase III beta sliding clamp C-terminal" evidence="13">
    <location>
        <begin position="251"/>
        <end position="375"/>
    </location>
</feature>
<organism evidence="14 15">
    <name type="scientific">Sphingobium yanoikuyae</name>
    <name type="common">Sphingomonas yanoikuyae</name>
    <dbReference type="NCBI Taxonomy" id="13690"/>
    <lineage>
        <taxon>Bacteria</taxon>
        <taxon>Pseudomonadati</taxon>
        <taxon>Pseudomonadota</taxon>
        <taxon>Alphaproteobacteria</taxon>
        <taxon>Sphingomonadales</taxon>
        <taxon>Sphingomonadaceae</taxon>
        <taxon>Sphingobium</taxon>
    </lineage>
</organism>
<dbReference type="Gene3D" id="3.10.150.10">
    <property type="entry name" value="DNA Polymerase III, subunit A, domain 2"/>
    <property type="match status" value="1"/>
</dbReference>
<evidence type="ECO:0000256" key="8">
    <source>
        <dbReference type="ARBA" id="ARBA00022932"/>
    </source>
</evidence>
<dbReference type="InterPro" id="IPR001001">
    <property type="entry name" value="DNA_polIII_beta"/>
</dbReference>
<dbReference type="CDD" id="cd00140">
    <property type="entry name" value="beta_clamp"/>
    <property type="match status" value="1"/>
</dbReference>
<keyword evidence="5 10" id="KW-0808">Transferase</keyword>
<keyword evidence="4 10" id="KW-0963">Cytoplasm</keyword>
<proteinExistence type="inferred from homology"/>
<evidence type="ECO:0000256" key="1">
    <source>
        <dbReference type="ARBA" id="ARBA00004496"/>
    </source>
</evidence>
<evidence type="ECO:0000259" key="11">
    <source>
        <dbReference type="Pfam" id="PF00712"/>
    </source>
</evidence>
<dbReference type="EMBL" id="CP033230">
    <property type="protein sequence ID" value="AYO78333.1"/>
    <property type="molecule type" value="Genomic_DNA"/>
</dbReference>
<dbReference type="InterPro" id="IPR022635">
    <property type="entry name" value="DNA_polIII_beta_C"/>
</dbReference>
<evidence type="ECO:0000256" key="3">
    <source>
        <dbReference type="ARBA" id="ARBA00021035"/>
    </source>
</evidence>
<keyword evidence="9" id="KW-0238">DNA-binding</keyword>
<dbReference type="RefSeq" id="WP_122129840.1">
    <property type="nucleotide sequence ID" value="NZ_CP033230.1"/>
</dbReference>
<dbReference type="InterPro" id="IPR022634">
    <property type="entry name" value="DNA_polIII_beta_N"/>
</dbReference>
<dbReference type="Pfam" id="PF02767">
    <property type="entry name" value="DNA_pol3_beta_2"/>
    <property type="match status" value="1"/>
</dbReference>
<keyword evidence="8 10" id="KW-0239">DNA-directed DNA polymerase</keyword>
<evidence type="ECO:0000259" key="12">
    <source>
        <dbReference type="Pfam" id="PF02767"/>
    </source>
</evidence>
<dbReference type="GO" id="GO:0008408">
    <property type="term" value="F:3'-5' exonuclease activity"/>
    <property type="evidence" value="ECO:0007669"/>
    <property type="project" value="InterPro"/>
</dbReference>
<dbReference type="GO" id="GO:0003677">
    <property type="term" value="F:DNA binding"/>
    <property type="evidence" value="ECO:0007669"/>
    <property type="project" value="UniProtKB-UniRule"/>
</dbReference>
<gene>
    <name evidence="14" type="primary">dnaN</name>
    <name evidence="14" type="ORF">EBF16_16420</name>
</gene>
<comment type="subunit">
    <text evidence="10">Forms a ring-shaped head-to-tail homodimer around DNA.</text>
</comment>
<dbReference type="Proteomes" id="UP000280708">
    <property type="component" value="Chromosome"/>
</dbReference>
<feature type="domain" description="DNA polymerase III beta sliding clamp central" evidence="12">
    <location>
        <begin position="132"/>
        <end position="248"/>
    </location>
</feature>
<keyword evidence="6 10" id="KW-0548">Nucleotidyltransferase</keyword>
<comment type="similarity">
    <text evidence="2 10">Belongs to the beta sliding clamp family.</text>
</comment>
<accession>A0A3G2UTJ3</accession>
<dbReference type="GO" id="GO:0005737">
    <property type="term" value="C:cytoplasm"/>
    <property type="evidence" value="ECO:0007669"/>
    <property type="project" value="UniProtKB-SubCell"/>
</dbReference>
<protein>
    <recommendedName>
        <fullName evidence="3 10">Beta sliding clamp</fullName>
    </recommendedName>
</protein>
<evidence type="ECO:0000256" key="4">
    <source>
        <dbReference type="ARBA" id="ARBA00022490"/>
    </source>
</evidence>
<dbReference type="SUPFAM" id="SSF55979">
    <property type="entry name" value="DNA clamp"/>
    <property type="match status" value="3"/>
</dbReference>
<evidence type="ECO:0000256" key="7">
    <source>
        <dbReference type="ARBA" id="ARBA00022705"/>
    </source>
</evidence>
<dbReference type="PANTHER" id="PTHR30478">
    <property type="entry name" value="DNA POLYMERASE III SUBUNIT BETA"/>
    <property type="match status" value="1"/>
</dbReference>
<dbReference type="Gene3D" id="3.70.10.10">
    <property type="match status" value="1"/>
</dbReference>
<comment type="subcellular location">
    <subcellularLocation>
        <location evidence="1 10">Cytoplasm</location>
    </subcellularLocation>
</comment>
<evidence type="ECO:0000256" key="2">
    <source>
        <dbReference type="ARBA" id="ARBA00010752"/>
    </source>
</evidence>
<dbReference type="GO" id="GO:0009360">
    <property type="term" value="C:DNA polymerase III complex"/>
    <property type="evidence" value="ECO:0007669"/>
    <property type="project" value="InterPro"/>
</dbReference>
<evidence type="ECO:0000313" key="14">
    <source>
        <dbReference type="EMBL" id="AYO78333.1"/>
    </source>
</evidence>